<keyword evidence="8 10" id="KW-0413">Isomerase</keyword>
<evidence type="ECO:0000259" key="9">
    <source>
        <dbReference type="Pfam" id="PF00204"/>
    </source>
</evidence>
<proteinExistence type="inferred from homology"/>
<comment type="caution">
    <text evidence="10">The sequence shown here is derived from an EMBL/GenBank/DDBJ whole genome shotgun (WGS) entry which is preliminary data.</text>
</comment>
<evidence type="ECO:0000256" key="5">
    <source>
        <dbReference type="ARBA" id="ARBA00022840"/>
    </source>
</evidence>
<dbReference type="InterPro" id="IPR020568">
    <property type="entry name" value="Ribosomal_Su5_D2-typ_SF"/>
</dbReference>
<dbReference type="GO" id="GO:0006265">
    <property type="term" value="P:DNA topological change"/>
    <property type="evidence" value="ECO:0007669"/>
    <property type="project" value="InterPro"/>
</dbReference>
<sequence length="265" mass="30660">MSSYLEVTTLRPNERKKLTLIYKNAILQDEMLEDYKDKDHGLIVTFRPSKKILGVDKIPLDMLSVWFKDFDYTLPNDINMSYTINGETTNVQHKELYEYIDEIIPTESRLCSTLSFKCKGDMTETFMEKTYDRTFDVDVSIAYADPDKYKGEDIRHSWMNMIHTCQNGSHVDGVIKGFTRYISEQVVKKNKRLDGVDFKKDVLSHMSIVVNSHCDMAHMFSAQSKDRVFSSAIGKAVENAVYEELSRMSTRITDEMVDVVIGNHR</sequence>
<evidence type="ECO:0000256" key="7">
    <source>
        <dbReference type="ARBA" id="ARBA00023125"/>
    </source>
</evidence>
<protein>
    <recommendedName>
        <fullName evidence="3">DNA topoisomerase (ATP-hydrolyzing)</fullName>
        <ecNumber evidence="3">5.6.2.2</ecNumber>
    </recommendedName>
</protein>
<feature type="non-terminal residue" evidence="10">
    <location>
        <position position="265"/>
    </location>
</feature>
<dbReference type="PANTHER" id="PTHR45866:SF1">
    <property type="entry name" value="DNA GYRASE SUBUNIT B, MITOCHONDRIAL"/>
    <property type="match status" value="1"/>
</dbReference>
<dbReference type="Pfam" id="PF00204">
    <property type="entry name" value="DNA_gyraseB"/>
    <property type="match status" value="1"/>
</dbReference>
<evidence type="ECO:0000256" key="8">
    <source>
        <dbReference type="ARBA" id="ARBA00023235"/>
    </source>
</evidence>
<dbReference type="GO" id="GO:0005524">
    <property type="term" value="F:ATP binding"/>
    <property type="evidence" value="ECO:0007669"/>
    <property type="project" value="UniProtKB-KW"/>
</dbReference>
<evidence type="ECO:0000256" key="3">
    <source>
        <dbReference type="ARBA" id="ARBA00012895"/>
    </source>
</evidence>
<keyword evidence="7" id="KW-0238">DNA-binding</keyword>
<dbReference type="InterPro" id="IPR036890">
    <property type="entry name" value="HATPase_C_sf"/>
</dbReference>
<keyword evidence="4" id="KW-0547">Nucleotide-binding</keyword>
<dbReference type="InterPro" id="IPR013506">
    <property type="entry name" value="Topo_IIA_bsu_dom2"/>
</dbReference>
<comment type="similarity">
    <text evidence="2">Belongs to the type II topoisomerase GyrB family.</text>
</comment>
<organism evidence="10">
    <name type="scientific">human gut metagenome</name>
    <dbReference type="NCBI Taxonomy" id="408170"/>
    <lineage>
        <taxon>unclassified sequences</taxon>
        <taxon>metagenomes</taxon>
        <taxon>organismal metagenomes</taxon>
    </lineage>
</organism>
<dbReference type="EMBL" id="AJWZ01005198">
    <property type="protein sequence ID" value="EKC63244.1"/>
    <property type="molecule type" value="Genomic_DNA"/>
</dbReference>
<keyword evidence="5" id="KW-0067">ATP-binding</keyword>
<evidence type="ECO:0000313" key="10">
    <source>
        <dbReference type="EMBL" id="EKC63244.1"/>
    </source>
</evidence>
<name>K1T6S4_9ZZZZ</name>
<dbReference type="AlphaFoldDB" id="K1T6S4"/>
<dbReference type="InterPro" id="IPR014721">
    <property type="entry name" value="Ribsml_uS5_D2-typ_fold_subgr"/>
</dbReference>
<feature type="domain" description="DNA topoisomerase type IIA subunit B" evidence="9">
    <location>
        <begin position="97"/>
        <end position="251"/>
    </location>
</feature>
<evidence type="ECO:0000256" key="6">
    <source>
        <dbReference type="ARBA" id="ARBA00023029"/>
    </source>
</evidence>
<dbReference type="PANTHER" id="PTHR45866">
    <property type="entry name" value="DNA GYRASE/TOPOISOMERASE SUBUNIT B"/>
    <property type="match status" value="1"/>
</dbReference>
<evidence type="ECO:0000256" key="4">
    <source>
        <dbReference type="ARBA" id="ARBA00022741"/>
    </source>
</evidence>
<dbReference type="GO" id="GO:0003677">
    <property type="term" value="F:DNA binding"/>
    <property type="evidence" value="ECO:0007669"/>
    <property type="project" value="UniProtKB-KW"/>
</dbReference>
<gene>
    <name evidence="10" type="ORF">OBE_07566</name>
</gene>
<accession>K1T6S4</accession>
<evidence type="ECO:0000256" key="2">
    <source>
        <dbReference type="ARBA" id="ARBA00010708"/>
    </source>
</evidence>
<dbReference type="Gene3D" id="3.30.230.10">
    <property type="match status" value="1"/>
</dbReference>
<dbReference type="Gene3D" id="3.30.565.10">
    <property type="entry name" value="Histidine kinase-like ATPase, C-terminal domain"/>
    <property type="match status" value="1"/>
</dbReference>
<dbReference type="GO" id="GO:0003918">
    <property type="term" value="F:DNA topoisomerase type II (double strand cut, ATP-hydrolyzing) activity"/>
    <property type="evidence" value="ECO:0007669"/>
    <property type="project" value="UniProtKB-EC"/>
</dbReference>
<evidence type="ECO:0000256" key="1">
    <source>
        <dbReference type="ARBA" id="ARBA00000185"/>
    </source>
</evidence>
<dbReference type="EC" id="5.6.2.2" evidence="3"/>
<comment type="catalytic activity">
    <reaction evidence="1">
        <text>ATP-dependent breakage, passage and rejoining of double-stranded DNA.</text>
        <dbReference type="EC" id="5.6.2.2"/>
    </reaction>
</comment>
<reference evidence="10" key="1">
    <citation type="journal article" date="2013" name="Environ. Microbiol.">
        <title>Microbiota from the distal guts of lean and obese adolescents exhibit partial functional redundancy besides clear differences in community structure.</title>
        <authorList>
            <person name="Ferrer M."/>
            <person name="Ruiz A."/>
            <person name="Lanza F."/>
            <person name="Haange S.B."/>
            <person name="Oberbach A."/>
            <person name="Till H."/>
            <person name="Bargiela R."/>
            <person name="Campoy C."/>
            <person name="Segura M.T."/>
            <person name="Richter M."/>
            <person name="von Bergen M."/>
            <person name="Seifert J."/>
            <person name="Suarez A."/>
        </authorList>
    </citation>
    <scope>NUCLEOTIDE SEQUENCE</scope>
</reference>
<keyword evidence="6" id="KW-0799">Topoisomerase</keyword>
<dbReference type="SUPFAM" id="SSF54211">
    <property type="entry name" value="Ribosomal protein S5 domain 2-like"/>
    <property type="match status" value="1"/>
</dbReference>